<dbReference type="EMBL" id="JARQZJ010000133">
    <property type="protein sequence ID" value="KAK9892242.1"/>
    <property type="molecule type" value="Genomic_DNA"/>
</dbReference>
<comment type="caution">
    <text evidence="1">The sequence shown here is derived from an EMBL/GenBank/DDBJ whole genome shotgun (WGS) entry which is preliminary data.</text>
</comment>
<dbReference type="AlphaFoldDB" id="A0AAW1V963"/>
<dbReference type="Proteomes" id="UP001431783">
    <property type="component" value="Unassembled WGS sequence"/>
</dbReference>
<evidence type="ECO:0000313" key="2">
    <source>
        <dbReference type="Proteomes" id="UP001431783"/>
    </source>
</evidence>
<accession>A0AAW1V963</accession>
<evidence type="ECO:0000313" key="1">
    <source>
        <dbReference type="EMBL" id="KAK9892242.1"/>
    </source>
</evidence>
<reference evidence="1 2" key="1">
    <citation type="submission" date="2023-03" db="EMBL/GenBank/DDBJ databases">
        <title>Genome insight into feeding habits of ladybird beetles.</title>
        <authorList>
            <person name="Li H.-S."/>
            <person name="Huang Y.-H."/>
            <person name="Pang H."/>
        </authorList>
    </citation>
    <scope>NUCLEOTIDE SEQUENCE [LARGE SCALE GENOMIC DNA]</scope>
    <source>
        <strain evidence="1">SYSU_2023b</strain>
        <tissue evidence="1">Whole body</tissue>
    </source>
</reference>
<name>A0AAW1V963_9CUCU</name>
<sequence>MDIQISECHNQRNTCSISNFYDKLQGNSSDIRTPTKGNVPTSIILTIATEIKPRLQPYHLRPVPGPNETINCLQLREAIGKPKDAWICDLPGTWTANPALMNAGNGSGNNLKQLCRDRLLTLLPADYGNACLVRCFVHFLAPYAGLSLNLQRKRQTPTRVRSSLRQRKGEPCQYQALVNADQYPAKGRELYGVNTSSEPKNVSSIQPQEPTETGQYPALVKLNLMPIFKTKKLNIMNLKQILELEQCKLMFKVTENLQKCNSQLRYANNIHSHFTRTQNNLYLSNVRTQVGLNNPLSRAAQVYNQLPALVKNTTDINAFTRTVKSLIAECI</sequence>
<organism evidence="1 2">
    <name type="scientific">Henosepilachna vigintioctopunctata</name>
    <dbReference type="NCBI Taxonomy" id="420089"/>
    <lineage>
        <taxon>Eukaryota</taxon>
        <taxon>Metazoa</taxon>
        <taxon>Ecdysozoa</taxon>
        <taxon>Arthropoda</taxon>
        <taxon>Hexapoda</taxon>
        <taxon>Insecta</taxon>
        <taxon>Pterygota</taxon>
        <taxon>Neoptera</taxon>
        <taxon>Endopterygota</taxon>
        <taxon>Coleoptera</taxon>
        <taxon>Polyphaga</taxon>
        <taxon>Cucujiformia</taxon>
        <taxon>Coccinelloidea</taxon>
        <taxon>Coccinellidae</taxon>
        <taxon>Epilachninae</taxon>
        <taxon>Epilachnini</taxon>
        <taxon>Henosepilachna</taxon>
    </lineage>
</organism>
<keyword evidence="2" id="KW-1185">Reference proteome</keyword>
<gene>
    <name evidence="1" type="ORF">WA026_019043</name>
</gene>
<protein>
    <submittedName>
        <fullName evidence="1">Uncharacterized protein</fullName>
    </submittedName>
</protein>
<proteinExistence type="predicted"/>